<keyword evidence="4" id="KW-1278">Translocase</keyword>
<evidence type="ECO:0000256" key="1">
    <source>
        <dbReference type="ARBA" id="ARBA00022448"/>
    </source>
</evidence>
<name>A0ABQ6YW78_9ENTE</name>
<proteinExistence type="predicted"/>
<evidence type="ECO:0000256" key="3">
    <source>
        <dbReference type="ARBA" id="ARBA00022840"/>
    </source>
</evidence>
<keyword evidence="2" id="KW-0547">Nucleotide-binding</keyword>
<dbReference type="EMBL" id="MAEL01000054">
    <property type="protein sequence ID" value="KAF1301952.1"/>
    <property type="molecule type" value="Genomic_DNA"/>
</dbReference>
<organism evidence="6 7">
    <name type="scientific">Candidatus Enterococcus willemsii</name>
    <dbReference type="NCBI Taxonomy" id="1857215"/>
    <lineage>
        <taxon>Bacteria</taxon>
        <taxon>Bacillati</taxon>
        <taxon>Bacillota</taxon>
        <taxon>Bacilli</taxon>
        <taxon>Lactobacillales</taxon>
        <taxon>Enterococcaceae</taxon>
        <taxon>Enterococcus</taxon>
    </lineage>
</organism>
<dbReference type="InterPro" id="IPR003593">
    <property type="entry name" value="AAA+_ATPase"/>
</dbReference>
<comment type="caution">
    <text evidence="6">The sequence shown here is derived from an EMBL/GenBank/DDBJ whole genome shotgun (WGS) entry which is preliminary data.</text>
</comment>
<dbReference type="Gene3D" id="3.40.50.300">
    <property type="entry name" value="P-loop containing nucleotide triphosphate hydrolases"/>
    <property type="match status" value="1"/>
</dbReference>
<dbReference type="SUPFAM" id="SSF52540">
    <property type="entry name" value="P-loop containing nucleoside triphosphate hydrolases"/>
    <property type="match status" value="1"/>
</dbReference>
<dbReference type="RefSeq" id="WP_161902932.1">
    <property type="nucleotide sequence ID" value="NZ_MAEL01000054.1"/>
</dbReference>
<dbReference type="PROSITE" id="PS50893">
    <property type="entry name" value="ABC_TRANSPORTER_2"/>
    <property type="match status" value="1"/>
</dbReference>
<evidence type="ECO:0000256" key="4">
    <source>
        <dbReference type="ARBA" id="ARBA00022967"/>
    </source>
</evidence>
<evidence type="ECO:0000259" key="5">
    <source>
        <dbReference type="PROSITE" id="PS50893"/>
    </source>
</evidence>
<protein>
    <submittedName>
        <fullName evidence="6">Iron ABC transporter ATP-binding protein</fullName>
    </submittedName>
</protein>
<dbReference type="PANTHER" id="PTHR42794">
    <property type="entry name" value="HEMIN IMPORT ATP-BINDING PROTEIN HMUV"/>
    <property type="match status" value="1"/>
</dbReference>
<dbReference type="InterPro" id="IPR003439">
    <property type="entry name" value="ABC_transporter-like_ATP-bd"/>
</dbReference>
<dbReference type="GO" id="GO:0005524">
    <property type="term" value="F:ATP binding"/>
    <property type="evidence" value="ECO:0007669"/>
    <property type="project" value="UniProtKB-KW"/>
</dbReference>
<dbReference type="PANTHER" id="PTHR42794:SF1">
    <property type="entry name" value="HEMIN IMPORT ATP-BINDING PROTEIN HMUV"/>
    <property type="match status" value="1"/>
</dbReference>
<dbReference type="PROSITE" id="PS00211">
    <property type="entry name" value="ABC_TRANSPORTER_1"/>
    <property type="match status" value="1"/>
</dbReference>
<accession>A0ABQ6YW78</accession>
<evidence type="ECO:0000313" key="6">
    <source>
        <dbReference type="EMBL" id="KAF1301952.1"/>
    </source>
</evidence>
<evidence type="ECO:0000256" key="2">
    <source>
        <dbReference type="ARBA" id="ARBA00022741"/>
    </source>
</evidence>
<evidence type="ECO:0000313" key="7">
    <source>
        <dbReference type="Proteomes" id="UP000782705"/>
    </source>
</evidence>
<gene>
    <name evidence="6" type="ORF">BAU17_00865</name>
</gene>
<dbReference type="Pfam" id="PF00005">
    <property type="entry name" value="ABC_tran"/>
    <property type="match status" value="1"/>
</dbReference>
<dbReference type="InterPro" id="IPR027417">
    <property type="entry name" value="P-loop_NTPase"/>
</dbReference>
<keyword evidence="7" id="KW-1185">Reference proteome</keyword>
<dbReference type="SMART" id="SM00382">
    <property type="entry name" value="AAA"/>
    <property type="match status" value="1"/>
</dbReference>
<dbReference type="CDD" id="cd03214">
    <property type="entry name" value="ABC_Iron-Siderophores_B12_Hemin"/>
    <property type="match status" value="1"/>
</dbReference>
<keyword evidence="3 6" id="KW-0067">ATP-binding</keyword>
<feature type="domain" description="ABC transporter" evidence="5">
    <location>
        <begin position="2"/>
        <end position="238"/>
    </location>
</feature>
<keyword evidence="1" id="KW-0813">Transport</keyword>
<reference evidence="6 7" key="1">
    <citation type="submission" date="2016-06" db="EMBL/GenBank/DDBJ databases">
        <title>Four novel species of enterococci isolated from chicken manure.</title>
        <authorList>
            <person name="Van Tyne D."/>
        </authorList>
    </citation>
    <scope>NUCLEOTIDE SEQUENCE [LARGE SCALE GENOMIC DNA]</scope>
    <source>
        <strain evidence="6 7">CU12B</strain>
    </source>
</reference>
<dbReference type="Proteomes" id="UP000782705">
    <property type="component" value="Unassembled WGS sequence"/>
</dbReference>
<dbReference type="InterPro" id="IPR017871">
    <property type="entry name" value="ABC_transporter-like_CS"/>
</dbReference>
<sequence length="254" mass="29143">MIELNQVTVYLQKRTILTDVSMTVHSENHLCMLGPNGSGKTTLLKTIAGLLSYQGSVKIDGQEVKQLKRKQMAQKVALLSQFTTIAFDYTVYETVLMGCYHYQTTFFPRVSPEVHQHVLDCLKRTNLLDLKDKVVNQLSGGQQQRVFLAKVFAQDPEILLLDEPNNHLDIRYQKTLIQELKQWGQQEKKTLIGVFHDIRLALMLSQNILLLKEGKIVAQGAFSTIASRKLLAETFDLDIVDYFQQQQQFWIDIK</sequence>